<comment type="caution">
    <text evidence="1">The sequence shown here is derived from an EMBL/GenBank/DDBJ whole genome shotgun (WGS) entry which is preliminary data.</text>
</comment>
<protein>
    <submittedName>
        <fullName evidence="1">Uncharacterized protein</fullName>
    </submittedName>
</protein>
<name>A0ABR0QKT6_GOSAR</name>
<accession>A0ABR0QKT6</accession>
<dbReference type="EMBL" id="JARKNE010000003">
    <property type="protein sequence ID" value="KAK5839810.1"/>
    <property type="molecule type" value="Genomic_DNA"/>
</dbReference>
<evidence type="ECO:0000313" key="2">
    <source>
        <dbReference type="Proteomes" id="UP001358586"/>
    </source>
</evidence>
<keyword evidence="2" id="KW-1185">Reference proteome</keyword>
<gene>
    <name evidence="1" type="ORF">PVK06_008650</name>
</gene>
<proteinExistence type="predicted"/>
<evidence type="ECO:0000313" key="1">
    <source>
        <dbReference type="EMBL" id="KAK5839810.1"/>
    </source>
</evidence>
<reference evidence="1 2" key="1">
    <citation type="submission" date="2023-03" db="EMBL/GenBank/DDBJ databases">
        <title>WGS of Gossypium arboreum.</title>
        <authorList>
            <person name="Yu D."/>
        </authorList>
    </citation>
    <scope>NUCLEOTIDE SEQUENCE [LARGE SCALE GENOMIC DNA]</scope>
    <source>
        <tissue evidence="1">Leaf</tissue>
    </source>
</reference>
<sequence length="165" mass="19147">MEQIEATSLISLKLQRSRLKTANLIFLTLQWNRLNLQIMANLILLSCSGPDLSHQPYLPEVAVEQVKITNSYHLEVPAEVDRSYKSVFHEITLERIEAPILKPLKIEWIEMRLLEEEEKKYRDSVRPGKIGPFIVFAPFSLHDNEQRGAAVIGQFWPRPEKNKTK</sequence>
<organism evidence="1 2">
    <name type="scientific">Gossypium arboreum</name>
    <name type="common">Tree cotton</name>
    <name type="synonym">Gossypium nanking</name>
    <dbReference type="NCBI Taxonomy" id="29729"/>
    <lineage>
        <taxon>Eukaryota</taxon>
        <taxon>Viridiplantae</taxon>
        <taxon>Streptophyta</taxon>
        <taxon>Embryophyta</taxon>
        <taxon>Tracheophyta</taxon>
        <taxon>Spermatophyta</taxon>
        <taxon>Magnoliopsida</taxon>
        <taxon>eudicotyledons</taxon>
        <taxon>Gunneridae</taxon>
        <taxon>Pentapetalae</taxon>
        <taxon>rosids</taxon>
        <taxon>malvids</taxon>
        <taxon>Malvales</taxon>
        <taxon>Malvaceae</taxon>
        <taxon>Malvoideae</taxon>
        <taxon>Gossypium</taxon>
    </lineage>
</organism>
<dbReference type="Proteomes" id="UP001358586">
    <property type="component" value="Chromosome 3"/>
</dbReference>